<name>A0ABY7PFC3_9ACTN</name>
<protein>
    <recommendedName>
        <fullName evidence="3">DNA-binding protein</fullName>
    </recommendedName>
</protein>
<evidence type="ECO:0000313" key="2">
    <source>
        <dbReference type="Proteomes" id="UP001212326"/>
    </source>
</evidence>
<sequence length="143" mass="15350">MAQDAYDAHEVHDARDSQAAQAAARLRLAALAADAALDGTPAHRVAEDAALLARLLSATDRRGPGTGAPSGVTADDVGAALGLVDGLRRQLDRLESQVVMEARRRGMDWRQIALHQGMNSAQAASQRHQRLTTRLEEIRQGVR</sequence>
<evidence type="ECO:0008006" key="3">
    <source>
        <dbReference type="Google" id="ProtNLM"/>
    </source>
</evidence>
<organism evidence="1 2">
    <name type="scientific">Streptomyces camelliae</name>
    <dbReference type="NCBI Taxonomy" id="3004093"/>
    <lineage>
        <taxon>Bacteria</taxon>
        <taxon>Bacillati</taxon>
        <taxon>Actinomycetota</taxon>
        <taxon>Actinomycetes</taxon>
        <taxon>Kitasatosporales</taxon>
        <taxon>Streptomycetaceae</taxon>
        <taxon>Streptomyces</taxon>
    </lineage>
</organism>
<gene>
    <name evidence="1" type="ORF">O1G22_38445</name>
</gene>
<dbReference type="RefSeq" id="WP_270085533.1">
    <property type="nucleotide sequence ID" value="NZ_CP115300.1"/>
</dbReference>
<dbReference type="Proteomes" id="UP001212326">
    <property type="component" value="Chromosome"/>
</dbReference>
<dbReference type="EMBL" id="CP115300">
    <property type="protein sequence ID" value="WBO68282.1"/>
    <property type="molecule type" value="Genomic_DNA"/>
</dbReference>
<proteinExistence type="predicted"/>
<keyword evidence="2" id="KW-1185">Reference proteome</keyword>
<evidence type="ECO:0000313" key="1">
    <source>
        <dbReference type="EMBL" id="WBO68282.1"/>
    </source>
</evidence>
<reference evidence="1 2" key="1">
    <citation type="submission" date="2022-12" db="EMBL/GenBank/DDBJ databases">
        <authorList>
            <person name="Mo P."/>
        </authorList>
    </citation>
    <scope>NUCLEOTIDE SEQUENCE [LARGE SCALE GENOMIC DNA]</scope>
    <source>
        <strain evidence="1 2">HUAS 2-6</strain>
    </source>
</reference>
<accession>A0ABY7PFC3</accession>